<dbReference type="Proteomes" id="UP001283361">
    <property type="component" value="Unassembled WGS sequence"/>
</dbReference>
<organism evidence="1 2">
    <name type="scientific">Elysia crispata</name>
    <name type="common">lettuce slug</name>
    <dbReference type="NCBI Taxonomy" id="231223"/>
    <lineage>
        <taxon>Eukaryota</taxon>
        <taxon>Metazoa</taxon>
        <taxon>Spiralia</taxon>
        <taxon>Lophotrochozoa</taxon>
        <taxon>Mollusca</taxon>
        <taxon>Gastropoda</taxon>
        <taxon>Heterobranchia</taxon>
        <taxon>Euthyneura</taxon>
        <taxon>Panpulmonata</taxon>
        <taxon>Sacoglossa</taxon>
        <taxon>Placobranchoidea</taxon>
        <taxon>Plakobranchidae</taxon>
        <taxon>Elysia</taxon>
    </lineage>
</organism>
<protein>
    <submittedName>
        <fullName evidence="1">Uncharacterized protein</fullName>
    </submittedName>
</protein>
<accession>A0AAE0YMY2</accession>
<evidence type="ECO:0000313" key="1">
    <source>
        <dbReference type="EMBL" id="KAK3750903.1"/>
    </source>
</evidence>
<evidence type="ECO:0000313" key="2">
    <source>
        <dbReference type="Proteomes" id="UP001283361"/>
    </source>
</evidence>
<keyword evidence="2" id="KW-1185">Reference proteome</keyword>
<comment type="caution">
    <text evidence="1">The sequence shown here is derived from an EMBL/GenBank/DDBJ whole genome shotgun (WGS) entry which is preliminary data.</text>
</comment>
<dbReference type="EMBL" id="JAWDGP010005843">
    <property type="protein sequence ID" value="KAK3750903.1"/>
    <property type="molecule type" value="Genomic_DNA"/>
</dbReference>
<reference evidence="1" key="1">
    <citation type="journal article" date="2023" name="G3 (Bethesda)">
        <title>A reference genome for the long-term kleptoplast-retaining sea slug Elysia crispata morphotype clarki.</title>
        <authorList>
            <person name="Eastman K.E."/>
            <person name="Pendleton A.L."/>
            <person name="Shaikh M.A."/>
            <person name="Suttiyut T."/>
            <person name="Ogas R."/>
            <person name="Tomko P."/>
            <person name="Gavelis G."/>
            <person name="Widhalm J.R."/>
            <person name="Wisecaver J.H."/>
        </authorList>
    </citation>
    <scope>NUCLEOTIDE SEQUENCE</scope>
    <source>
        <strain evidence="1">ECLA1</strain>
    </source>
</reference>
<dbReference type="AlphaFoldDB" id="A0AAE0YMY2"/>
<gene>
    <name evidence="1" type="ORF">RRG08_029823</name>
</gene>
<sequence length="87" mass="9486">MCSKRPRMTHARAEESTGFLALVGTVNNKQARAVADTHQPSRAKLVTRDVSWAARPESPSLASNTIVRTVDIAMLYDSTNSGHSYVV</sequence>
<proteinExistence type="predicted"/>
<name>A0AAE0YMY2_9GAST</name>